<dbReference type="RefSeq" id="WP_138095862.1">
    <property type="nucleotide sequence ID" value="NZ_CP040428.1"/>
</dbReference>
<sequence>MKNYVVSGAANGIGKAIVLSLVREGHQVFALDIDEQNLNLLKLEAPKQIHTYTIDVTDFRAIERALLPVVKEQTLFGVILSHGIDNEHTISENSIWDRIIATNLTSTQRLLSLLCPAISNGGRVVMISSILGKVGRKNNSAYCASKHALLGITKALALELAPQRITVNAVLPSWVDTKMLREGLAQQARMMGNTVPLLLKRIGKRIPLGRLISAEDVAGSVNFLLSPAAVMITAQSLVIDGGDGCGV</sequence>
<dbReference type="EMBL" id="CP040428">
    <property type="protein sequence ID" value="QCT19985.1"/>
    <property type="molecule type" value="Genomic_DNA"/>
</dbReference>
<dbReference type="InterPro" id="IPR050259">
    <property type="entry name" value="SDR"/>
</dbReference>
<dbReference type="CDD" id="cd05233">
    <property type="entry name" value="SDR_c"/>
    <property type="match status" value="1"/>
</dbReference>
<dbReference type="Proteomes" id="UP000302163">
    <property type="component" value="Chromosome"/>
</dbReference>
<dbReference type="GO" id="GO:0032787">
    <property type="term" value="P:monocarboxylic acid metabolic process"/>
    <property type="evidence" value="ECO:0007669"/>
    <property type="project" value="UniProtKB-ARBA"/>
</dbReference>
<evidence type="ECO:0000313" key="2">
    <source>
        <dbReference type="EMBL" id="QCT19985.1"/>
    </source>
</evidence>
<dbReference type="PANTHER" id="PTHR42879">
    <property type="entry name" value="3-OXOACYL-(ACYL-CARRIER-PROTEIN) REDUCTASE"/>
    <property type="match status" value="1"/>
</dbReference>
<proteinExistence type="inferred from homology"/>
<dbReference type="PROSITE" id="PS00061">
    <property type="entry name" value="ADH_SHORT"/>
    <property type="match status" value="1"/>
</dbReference>
<dbReference type="OrthoDB" id="9804774at2"/>
<dbReference type="AlphaFoldDB" id="A0A4P8YH23"/>
<protein>
    <submittedName>
        <fullName evidence="2">SDR family oxidoreductase</fullName>
    </submittedName>
</protein>
<dbReference type="InterPro" id="IPR002347">
    <property type="entry name" value="SDR_fam"/>
</dbReference>
<dbReference type="PANTHER" id="PTHR42879:SF2">
    <property type="entry name" value="3-OXOACYL-[ACYL-CARRIER-PROTEIN] REDUCTASE FABG"/>
    <property type="match status" value="1"/>
</dbReference>
<keyword evidence="3" id="KW-1185">Reference proteome</keyword>
<dbReference type="InterPro" id="IPR020904">
    <property type="entry name" value="Sc_DH/Rdtase_CS"/>
</dbReference>
<organism evidence="2 3">
    <name type="scientific">Jejubacter calystegiae</name>
    <dbReference type="NCBI Taxonomy" id="2579935"/>
    <lineage>
        <taxon>Bacteria</taxon>
        <taxon>Pseudomonadati</taxon>
        <taxon>Pseudomonadota</taxon>
        <taxon>Gammaproteobacteria</taxon>
        <taxon>Enterobacterales</taxon>
        <taxon>Enterobacteriaceae</taxon>
        <taxon>Jejubacter</taxon>
    </lineage>
</organism>
<name>A0A4P8YH23_9ENTR</name>
<evidence type="ECO:0000256" key="1">
    <source>
        <dbReference type="ARBA" id="ARBA00006484"/>
    </source>
</evidence>
<dbReference type="PRINTS" id="PR00081">
    <property type="entry name" value="GDHRDH"/>
</dbReference>
<dbReference type="SUPFAM" id="SSF51735">
    <property type="entry name" value="NAD(P)-binding Rossmann-fold domains"/>
    <property type="match status" value="1"/>
</dbReference>
<dbReference type="PRINTS" id="PR00080">
    <property type="entry name" value="SDRFAMILY"/>
</dbReference>
<gene>
    <name evidence="2" type="ORF">FEM41_10120</name>
</gene>
<evidence type="ECO:0000313" key="3">
    <source>
        <dbReference type="Proteomes" id="UP000302163"/>
    </source>
</evidence>
<dbReference type="InterPro" id="IPR036291">
    <property type="entry name" value="NAD(P)-bd_dom_sf"/>
</dbReference>
<comment type="similarity">
    <text evidence="1">Belongs to the short-chain dehydrogenases/reductases (SDR) family.</text>
</comment>
<accession>A0A4P8YH23</accession>
<dbReference type="Pfam" id="PF13561">
    <property type="entry name" value="adh_short_C2"/>
    <property type="match status" value="1"/>
</dbReference>
<dbReference type="Gene3D" id="3.40.50.720">
    <property type="entry name" value="NAD(P)-binding Rossmann-like Domain"/>
    <property type="match status" value="1"/>
</dbReference>
<reference evidence="2 3" key="1">
    <citation type="submission" date="2019-05" db="EMBL/GenBank/DDBJ databases">
        <title>Complete genome sequence of Izhakiella calystegiae KSNA2, an endophyte isolated from beach morning glory (Calystegia soldanella).</title>
        <authorList>
            <person name="Jiang L."/>
            <person name="Jeong J.C."/>
            <person name="Kim C.Y."/>
            <person name="Kim D.H."/>
            <person name="Kim S.W."/>
            <person name="Lee j."/>
        </authorList>
    </citation>
    <scope>NUCLEOTIDE SEQUENCE [LARGE SCALE GENOMIC DNA]</scope>
    <source>
        <strain evidence="2 3">KSNA2</strain>
    </source>
</reference>
<dbReference type="KEGG" id="izh:FEM41_10120"/>